<keyword evidence="10" id="KW-1185">Reference proteome</keyword>
<evidence type="ECO:0000256" key="3">
    <source>
        <dbReference type="ARBA" id="ARBA00022729"/>
    </source>
</evidence>
<dbReference type="SMART" id="SM00209">
    <property type="entry name" value="TSP1"/>
    <property type="match status" value="3"/>
</dbReference>
<feature type="region of interest" description="Disordered" evidence="6">
    <location>
        <begin position="538"/>
        <end position="574"/>
    </location>
</feature>
<sequence>MFCKTSQRATAFLLLVLFSSSIHQCNALVNVTREMYLLSSEQQDICLQADTPQDPVRKVLCNGDDNQLWIAKDFERLVFSNVLFPDKYTDIGNTADINALPYWQLVFGQGYVRLTEEQPECPVTCGWGVSAINYECINANGVPPAGWVNAYCDPEDYRELQKEFVCQLNECPPEPGLWSEWSGCTATCGGGIRQRLCDNPPPTGDESCSGNDTEECNVNECPIDGGYGALTPCSVTCGNGVRVRKCNNPTPQFGGRDCERYGPNVIVCDNDPCPDIDGGYTEFGDCSVTCGTGVRTRQCTNPQTSGNGTNCIDQGLGPAVETCKNPVCPPVTTVTNTVSQTLTITDLEGTLVPTNEFTTSSAGDGVQTSTFVFPGLTSTDQQTGSFSFVFPTNTISFVTTGTDDFVSEFDPFGTGTTVQTTTDDFVIEFDPFGTATTVLTTTDVFISAFDPFGTGTTTASVVNPFQTTSVSSTTTSVFNPFATAATTVSQIPTFTFPMATSAFDPFGDDFDPFASDADFGFGRGKGIDGLGTPFQGRVNSDGSFELATPTDTTGGSTQPSGTAEGEAGSSSSDSVGLPTWVWAVVTVCAVLMAGIVVGVFLVKRYHDIQAEKDKYAATVKTDTSSLPMGVTKLAPIPERQTSQTTRLELDDVEGASGYGADVSSIPMNQMQSEHGGFRV</sequence>
<dbReference type="GeneID" id="25911989"/>
<evidence type="ECO:0000256" key="7">
    <source>
        <dbReference type="SAM" id="Phobius"/>
    </source>
</evidence>
<organism evidence="9 10">
    <name type="scientific">Sphaeroforma arctica JP610</name>
    <dbReference type="NCBI Taxonomy" id="667725"/>
    <lineage>
        <taxon>Eukaryota</taxon>
        <taxon>Ichthyosporea</taxon>
        <taxon>Ichthyophonida</taxon>
        <taxon>Sphaeroforma</taxon>
    </lineage>
</organism>
<keyword evidence="2" id="KW-0964">Secreted</keyword>
<gene>
    <name evidence="9" type="ORF">SARC_11485</name>
</gene>
<feature type="signal peptide" evidence="8">
    <location>
        <begin position="1"/>
        <end position="27"/>
    </location>
</feature>
<dbReference type="eggNOG" id="KOG4475">
    <property type="taxonomic scope" value="Eukaryota"/>
</dbReference>
<keyword evidence="7" id="KW-1133">Transmembrane helix</keyword>
<keyword evidence="3 8" id="KW-0732">Signal</keyword>
<dbReference type="InterPro" id="IPR000884">
    <property type="entry name" value="TSP1_rpt"/>
</dbReference>
<dbReference type="Proteomes" id="UP000054560">
    <property type="component" value="Unassembled WGS sequence"/>
</dbReference>
<feature type="compositionally biased region" description="Polar residues" evidence="6">
    <location>
        <begin position="549"/>
        <end position="559"/>
    </location>
</feature>
<evidence type="ECO:0000256" key="4">
    <source>
        <dbReference type="ARBA" id="ARBA00022737"/>
    </source>
</evidence>
<feature type="transmembrane region" description="Helical" evidence="7">
    <location>
        <begin position="580"/>
        <end position="602"/>
    </location>
</feature>
<evidence type="ECO:0000256" key="5">
    <source>
        <dbReference type="ARBA" id="ARBA00023157"/>
    </source>
</evidence>
<accession>A0A0L0FIZ6</accession>
<dbReference type="InterPro" id="IPR052065">
    <property type="entry name" value="Compl_asym_regulator"/>
</dbReference>
<evidence type="ECO:0000256" key="6">
    <source>
        <dbReference type="SAM" id="MobiDB-lite"/>
    </source>
</evidence>
<keyword evidence="4" id="KW-0677">Repeat</keyword>
<dbReference type="PANTHER" id="PTHR22906">
    <property type="entry name" value="PROPERDIN"/>
    <property type="match status" value="1"/>
</dbReference>
<evidence type="ECO:0000256" key="2">
    <source>
        <dbReference type="ARBA" id="ARBA00022525"/>
    </source>
</evidence>
<evidence type="ECO:0000256" key="8">
    <source>
        <dbReference type="SAM" id="SignalP"/>
    </source>
</evidence>
<dbReference type="OrthoDB" id="407616at2759"/>
<keyword evidence="7" id="KW-0812">Transmembrane</keyword>
<dbReference type="STRING" id="667725.A0A0L0FIZ6"/>
<evidence type="ECO:0000313" key="9">
    <source>
        <dbReference type="EMBL" id="KNC76003.1"/>
    </source>
</evidence>
<dbReference type="Pfam" id="PF00090">
    <property type="entry name" value="TSP_1"/>
    <property type="match status" value="3"/>
</dbReference>
<protein>
    <recommendedName>
        <fullName evidence="11">Ricin B lectin domain-containing protein</fullName>
    </recommendedName>
</protein>
<feature type="compositionally biased region" description="Low complexity" evidence="6">
    <location>
        <begin position="560"/>
        <end position="574"/>
    </location>
</feature>
<evidence type="ECO:0008006" key="11">
    <source>
        <dbReference type="Google" id="ProtNLM"/>
    </source>
</evidence>
<evidence type="ECO:0000256" key="1">
    <source>
        <dbReference type="ARBA" id="ARBA00004613"/>
    </source>
</evidence>
<keyword evidence="7" id="KW-0472">Membrane</keyword>
<proteinExistence type="predicted"/>
<dbReference type="InterPro" id="IPR036383">
    <property type="entry name" value="TSP1_rpt_sf"/>
</dbReference>
<feature type="chain" id="PRO_5005538762" description="Ricin B lectin domain-containing protein" evidence="8">
    <location>
        <begin position="28"/>
        <end position="679"/>
    </location>
</feature>
<reference evidence="9 10" key="1">
    <citation type="submission" date="2011-02" db="EMBL/GenBank/DDBJ databases">
        <title>The Genome Sequence of Sphaeroforma arctica JP610.</title>
        <authorList>
            <consortium name="The Broad Institute Genome Sequencing Platform"/>
            <person name="Russ C."/>
            <person name="Cuomo C."/>
            <person name="Young S.K."/>
            <person name="Zeng Q."/>
            <person name="Gargeya S."/>
            <person name="Alvarado L."/>
            <person name="Berlin A."/>
            <person name="Chapman S.B."/>
            <person name="Chen Z."/>
            <person name="Freedman E."/>
            <person name="Gellesch M."/>
            <person name="Goldberg J."/>
            <person name="Griggs A."/>
            <person name="Gujja S."/>
            <person name="Heilman E."/>
            <person name="Heiman D."/>
            <person name="Howarth C."/>
            <person name="Mehta T."/>
            <person name="Neiman D."/>
            <person name="Pearson M."/>
            <person name="Roberts A."/>
            <person name="Saif S."/>
            <person name="Shea T."/>
            <person name="Shenoy N."/>
            <person name="Sisk P."/>
            <person name="Stolte C."/>
            <person name="Sykes S."/>
            <person name="White J."/>
            <person name="Yandava C."/>
            <person name="Burger G."/>
            <person name="Gray M.W."/>
            <person name="Holland P.W.H."/>
            <person name="King N."/>
            <person name="Lang F.B.F."/>
            <person name="Roger A.J."/>
            <person name="Ruiz-Trillo I."/>
            <person name="Haas B."/>
            <person name="Nusbaum C."/>
            <person name="Birren B."/>
        </authorList>
    </citation>
    <scope>NUCLEOTIDE SEQUENCE [LARGE SCALE GENOMIC DNA]</scope>
    <source>
        <strain evidence="9 10">JP610</strain>
    </source>
</reference>
<dbReference type="PANTHER" id="PTHR22906:SF43">
    <property type="entry name" value="PROPERDIN"/>
    <property type="match status" value="1"/>
</dbReference>
<name>A0A0L0FIZ6_9EUKA</name>
<dbReference type="AlphaFoldDB" id="A0A0L0FIZ6"/>
<dbReference type="PROSITE" id="PS50092">
    <property type="entry name" value="TSP1"/>
    <property type="match status" value="3"/>
</dbReference>
<dbReference type="EMBL" id="KQ243309">
    <property type="protein sequence ID" value="KNC76003.1"/>
    <property type="molecule type" value="Genomic_DNA"/>
</dbReference>
<dbReference type="Gene3D" id="2.20.100.10">
    <property type="entry name" value="Thrombospondin type-1 (TSP1) repeat"/>
    <property type="match status" value="3"/>
</dbReference>
<keyword evidence="5" id="KW-1015">Disulfide bond</keyword>
<comment type="subcellular location">
    <subcellularLocation>
        <location evidence="1">Secreted</location>
    </subcellularLocation>
</comment>
<dbReference type="RefSeq" id="XP_014149905.1">
    <property type="nucleotide sequence ID" value="XM_014294430.1"/>
</dbReference>
<evidence type="ECO:0000313" key="10">
    <source>
        <dbReference type="Proteomes" id="UP000054560"/>
    </source>
</evidence>
<dbReference type="SUPFAM" id="SSF82895">
    <property type="entry name" value="TSP-1 type 1 repeat"/>
    <property type="match status" value="3"/>
</dbReference>